<evidence type="ECO:0000256" key="4">
    <source>
        <dbReference type="ARBA" id="ARBA00023163"/>
    </source>
</evidence>
<dbReference type="PANTHER" id="PTHR30579">
    <property type="entry name" value="TRANSCRIPTIONAL REGULATOR"/>
    <property type="match status" value="1"/>
</dbReference>
<comment type="caution">
    <text evidence="6">The sequence shown here is derived from an EMBL/GenBank/DDBJ whole genome shotgun (WGS) entry which is preliminary data.</text>
</comment>
<dbReference type="Pfam" id="PF00126">
    <property type="entry name" value="HTH_1"/>
    <property type="match status" value="1"/>
</dbReference>
<dbReference type="InterPro" id="IPR050176">
    <property type="entry name" value="LTTR"/>
</dbReference>
<dbReference type="PROSITE" id="PS50931">
    <property type="entry name" value="HTH_LYSR"/>
    <property type="match status" value="1"/>
</dbReference>
<evidence type="ECO:0000313" key="7">
    <source>
        <dbReference type="Proteomes" id="UP001165541"/>
    </source>
</evidence>
<keyword evidence="2" id="KW-0805">Transcription regulation</keyword>
<dbReference type="EMBL" id="JAMKFE010000014">
    <property type="protein sequence ID" value="MCM5681804.1"/>
    <property type="molecule type" value="Genomic_DNA"/>
</dbReference>
<dbReference type="RefSeq" id="WP_251780285.1">
    <property type="nucleotide sequence ID" value="NZ_JAMKFE010000014.1"/>
</dbReference>
<dbReference type="SUPFAM" id="SSF53850">
    <property type="entry name" value="Periplasmic binding protein-like II"/>
    <property type="match status" value="1"/>
</dbReference>
<protein>
    <submittedName>
        <fullName evidence="6">LysR substrate-binding domain-containing protein</fullName>
    </submittedName>
</protein>
<evidence type="ECO:0000259" key="5">
    <source>
        <dbReference type="PROSITE" id="PS50931"/>
    </source>
</evidence>
<gene>
    <name evidence="6" type="ORF">M8A51_19930</name>
</gene>
<dbReference type="PANTHER" id="PTHR30579:SF7">
    <property type="entry name" value="HTH-TYPE TRANSCRIPTIONAL REGULATOR LRHA-RELATED"/>
    <property type="match status" value="1"/>
</dbReference>
<dbReference type="PRINTS" id="PR00039">
    <property type="entry name" value="HTHLYSR"/>
</dbReference>
<dbReference type="Gene3D" id="1.10.10.10">
    <property type="entry name" value="Winged helix-like DNA-binding domain superfamily/Winged helix DNA-binding domain"/>
    <property type="match status" value="1"/>
</dbReference>
<evidence type="ECO:0000313" key="6">
    <source>
        <dbReference type="EMBL" id="MCM5681804.1"/>
    </source>
</evidence>
<evidence type="ECO:0000256" key="3">
    <source>
        <dbReference type="ARBA" id="ARBA00023125"/>
    </source>
</evidence>
<comment type="similarity">
    <text evidence="1">Belongs to the LysR transcriptional regulatory family.</text>
</comment>
<evidence type="ECO:0000256" key="1">
    <source>
        <dbReference type="ARBA" id="ARBA00009437"/>
    </source>
</evidence>
<keyword evidence="3" id="KW-0238">DNA-binding</keyword>
<dbReference type="Gene3D" id="3.40.190.10">
    <property type="entry name" value="Periplasmic binding protein-like II"/>
    <property type="match status" value="2"/>
</dbReference>
<sequence length="285" mass="30815">MDSSDLQLDWLRAFVSVVDAGTLTAAAPLVHRSQSALSMQLKKLEQAVGAPVLTRDARHVALTATGRQLLPHARRILEAHAEAQQALRGPSVTGRVTLGVPDDYAVAYLAPVLRTFAARHPGVEISLICEQSTALLPRLHRAEIDLALVSRDRPGRGTLLFREPLVWVGAAAYEAWRREPLPVAVYEAGSRARKDALAALAMQRRAYRLVYNSSSLAGQIAAVESGLAVAVLTRCSVPPHLVQLDARHGLPSLPELEVAVVRSRASARSTAANAMEEQFTRTLAR</sequence>
<dbReference type="SUPFAM" id="SSF46785">
    <property type="entry name" value="Winged helix' DNA-binding domain"/>
    <property type="match status" value="1"/>
</dbReference>
<accession>A0ABT0YSS6</accession>
<keyword evidence="4" id="KW-0804">Transcription</keyword>
<dbReference type="InterPro" id="IPR000847">
    <property type="entry name" value="LysR_HTH_N"/>
</dbReference>
<dbReference type="Proteomes" id="UP001165541">
    <property type="component" value="Unassembled WGS sequence"/>
</dbReference>
<dbReference type="InterPro" id="IPR036388">
    <property type="entry name" value="WH-like_DNA-bd_sf"/>
</dbReference>
<dbReference type="InterPro" id="IPR005119">
    <property type="entry name" value="LysR_subst-bd"/>
</dbReference>
<keyword evidence="7" id="KW-1185">Reference proteome</keyword>
<feature type="domain" description="HTH lysR-type" evidence="5">
    <location>
        <begin position="6"/>
        <end position="63"/>
    </location>
</feature>
<dbReference type="Pfam" id="PF03466">
    <property type="entry name" value="LysR_substrate"/>
    <property type="match status" value="1"/>
</dbReference>
<name>A0ABT0YSS6_9BURK</name>
<reference evidence="6" key="1">
    <citation type="submission" date="2022-05" db="EMBL/GenBank/DDBJ databases">
        <title>Schlegelella sp. nov., isolated from mangrove soil.</title>
        <authorList>
            <person name="Liu Y."/>
            <person name="Ge X."/>
            <person name="Liu W."/>
        </authorList>
    </citation>
    <scope>NUCLEOTIDE SEQUENCE</scope>
    <source>
        <strain evidence="6">S2-27</strain>
    </source>
</reference>
<evidence type="ECO:0000256" key="2">
    <source>
        <dbReference type="ARBA" id="ARBA00023015"/>
    </source>
</evidence>
<proteinExistence type="inferred from homology"/>
<dbReference type="InterPro" id="IPR036390">
    <property type="entry name" value="WH_DNA-bd_sf"/>
</dbReference>
<organism evidence="6 7">
    <name type="scientific">Caldimonas mangrovi</name>
    <dbReference type="NCBI Taxonomy" id="2944811"/>
    <lineage>
        <taxon>Bacteria</taxon>
        <taxon>Pseudomonadati</taxon>
        <taxon>Pseudomonadota</taxon>
        <taxon>Betaproteobacteria</taxon>
        <taxon>Burkholderiales</taxon>
        <taxon>Sphaerotilaceae</taxon>
        <taxon>Caldimonas</taxon>
    </lineage>
</organism>